<keyword evidence="1" id="KW-0812">Transmembrane</keyword>
<reference evidence="2 3" key="1">
    <citation type="submission" date="2018-02" db="EMBL/GenBank/DDBJ databases">
        <title>The genomes of Aspergillus section Nigri reveals drivers in fungal speciation.</title>
        <authorList>
            <consortium name="DOE Joint Genome Institute"/>
            <person name="Vesth T.C."/>
            <person name="Nybo J."/>
            <person name="Theobald S."/>
            <person name="Brandl J."/>
            <person name="Frisvad J.C."/>
            <person name="Nielsen K.F."/>
            <person name="Lyhne E.K."/>
            <person name="Kogle M.E."/>
            <person name="Kuo A."/>
            <person name="Riley R."/>
            <person name="Clum A."/>
            <person name="Nolan M."/>
            <person name="Lipzen A."/>
            <person name="Salamov A."/>
            <person name="Henrissat B."/>
            <person name="Wiebenga A."/>
            <person name="De vries R.P."/>
            <person name="Grigoriev I.V."/>
            <person name="Mortensen U.H."/>
            <person name="Andersen M.R."/>
            <person name="Baker S.E."/>
        </authorList>
    </citation>
    <scope>NUCLEOTIDE SEQUENCE [LARGE SCALE GENOMIC DNA]</scope>
    <source>
        <strain evidence="2 3">CBS 313.89</strain>
    </source>
</reference>
<keyword evidence="1" id="KW-0472">Membrane</keyword>
<feature type="transmembrane region" description="Helical" evidence="1">
    <location>
        <begin position="126"/>
        <end position="147"/>
    </location>
</feature>
<dbReference type="GeneID" id="63864439"/>
<dbReference type="RefSeq" id="XP_040797273.1">
    <property type="nucleotide sequence ID" value="XM_040947106.1"/>
</dbReference>
<proteinExistence type="predicted"/>
<accession>A0A8G1VVI7</accession>
<dbReference type="PANTHER" id="PTHR33048">
    <property type="entry name" value="PTH11-LIKE INTEGRAL MEMBRANE PROTEIN (AFU_ORTHOLOGUE AFUA_5G11245)"/>
    <property type="match status" value="1"/>
</dbReference>
<name>A0A8G1VVI7_9EURO</name>
<dbReference type="Proteomes" id="UP000249789">
    <property type="component" value="Unassembled WGS sequence"/>
</dbReference>
<dbReference type="InterPro" id="IPR052337">
    <property type="entry name" value="SAT4-like"/>
</dbReference>
<sequence length="166" mass="18206">MAIDKGNEIEAAPWIFGSIASLAVVLRLYTRLWLTQKAGWDDGLIIVSLANALVCSSLVQIGIRIQAFKYTVIAPNFSVITTPSKRWFLYVLTIISIIWNTLAIRPETPGECFSLGFQLVLGISQAAFNAFADLALAIFPIAVFWHVQLPLEIKIGVLAVMGAGIW</sequence>
<dbReference type="EMBL" id="KZ824682">
    <property type="protein sequence ID" value="RAK73263.1"/>
    <property type="molecule type" value="Genomic_DNA"/>
</dbReference>
<keyword evidence="1" id="KW-1133">Transmembrane helix</keyword>
<keyword evidence="3" id="KW-1185">Reference proteome</keyword>
<evidence type="ECO:0000313" key="3">
    <source>
        <dbReference type="Proteomes" id="UP000249789"/>
    </source>
</evidence>
<feature type="transmembrane region" description="Helical" evidence="1">
    <location>
        <begin position="42"/>
        <end position="67"/>
    </location>
</feature>
<dbReference type="PANTHER" id="PTHR33048:SF146">
    <property type="entry name" value="INTEGRAL MEMBRANE PROTEIN"/>
    <property type="match status" value="1"/>
</dbReference>
<protein>
    <recommendedName>
        <fullName evidence="4">Integral membrane protein</fullName>
    </recommendedName>
</protein>
<organism evidence="2 3">
    <name type="scientific">Aspergillus fijiensis CBS 313.89</name>
    <dbReference type="NCBI Taxonomy" id="1448319"/>
    <lineage>
        <taxon>Eukaryota</taxon>
        <taxon>Fungi</taxon>
        <taxon>Dikarya</taxon>
        <taxon>Ascomycota</taxon>
        <taxon>Pezizomycotina</taxon>
        <taxon>Eurotiomycetes</taxon>
        <taxon>Eurotiomycetidae</taxon>
        <taxon>Eurotiales</taxon>
        <taxon>Aspergillaceae</taxon>
        <taxon>Aspergillus</taxon>
    </lineage>
</organism>
<evidence type="ECO:0000313" key="2">
    <source>
        <dbReference type="EMBL" id="RAK73263.1"/>
    </source>
</evidence>
<gene>
    <name evidence="2" type="ORF">BO72DRAFT_471793</name>
</gene>
<dbReference type="OrthoDB" id="3923077at2759"/>
<evidence type="ECO:0008006" key="4">
    <source>
        <dbReference type="Google" id="ProtNLM"/>
    </source>
</evidence>
<feature type="transmembrane region" description="Helical" evidence="1">
    <location>
        <begin position="87"/>
        <end position="105"/>
    </location>
</feature>
<dbReference type="AlphaFoldDB" id="A0A8G1VVI7"/>
<feature type="transmembrane region" description="Helical" evidence="1">
    <location>
        <begin position="12"/>
        <end position="30"/>
    </location>
</feature>
<evidence type="ECO:0000256" key="1">
    <source>
        <dbReference type="SAM" id="Phobius"/>
    </source>
</evidence>
<dbReference type="VEuPathDB" id="FungiDB:BO72DRAFT_471793"/>